<sequence>MTYDPQMLKGILAPLLLLLLDTREDYGYSVVTRLQGAGFTELNEGTVYPALTRLEKAGFLTSSLRPSASGPARKYYSTTPAGRAEHQRLLAAWADLAGAVDTVIKENR</sequence>
<dbReference type="EMBL" id="JBHSUA010000007">
    <property type="protein sequence ID" value="MFC6395735.1"/>
    <property type="molecule type" value="Genomic_DNA"/>
</dbReference>
<dbReference type="Gene3D" id="1.10.10.10">
    <property type="entry name" value="Winged helix-like DNA-binding domain superfamily/Winged helix DNA-binding domain"/>
    <property type="match status" value="1"/>
</dbReference>
<proteinExistence type="predicted"/>
<dbReference type="InterPro" id="IPR052509">
    <property type="entry name" value="Metal_resp_DNA-bind_regulator"/>
</dbReference>
<feature type="domain" description="Transcription regulator PadR N-terminal" evidence="1">
    <location>
        <begin position="16"/>
        <end position="87"/>
    </location>
</feature>
<protein>
    <submittedName>
        <fullName evidence="2">PadR family transcriptional regulator</fullName>
    </submittedName>
</protein>
<dbReference type="Proteomes" id="UP001596266">
    <property type="component" value="Unassembled WGS sequence"/>
</dbReference>
<comment type="caution">
    <text evidence="2">The sequence shown here is derived from an EMBL/GenBank/DDBJ whole genome shotgun (WGS) entry which is preliminary data.</text>
</comment>
<dbReference type="InterPro" id="IPR005149">
    <property type="entry name" value="Tscrpt_reg_PadR_N"/>
</dbReference>
<dbReference type="Pfam" id="PF03551">
    <property type="entry name" value="PadR"/>
    <property type="match status" value="1"/>
</dbReference>
<name>A0ABW1WXA8_9ACTN</name>
<dbReference type="InterPro" id="IPR036388">
    <property type="entry name" value="WH-like_DNA-bd_sf"/>
</dbReference>
<accession>A0ABW1WXA8</accession>
<evidence type="ECO:0000313" key="3">
    <source>
        <dbReference type="Proteomes" id="UP001596266"/>
    </source>
</evidence>
<reference evidence="3" key="1">
    <citation type="journal article" date="2019" name="Int. J. Syst. Evol. Microbiol.">
        <title>The Global Catalogue of Microorganisms (GCM) 10K type strain sequencing project: providing services to taxonomists for standard genome sequencing and annotation.</title>
        <authorList>
            <consortium name="The Broad Institute Genomics Platform"/>
            <consortium name="The Broad Institute Genome Sequencing Center for Infectious Disease"/>
            <person name="Wu L."/>
            <person name="Ma J."/>
        </authorList>
    </citation>
    <scope>NUCLEOTIDE SEQUENCE [LARGE SCALE GENOMIC DNA]</scope>
    <source>
        <strain evidence="3">CGMCC 1.15277</strain>
    </source>
</reference>
<gene>
    <name evidence="2" type="ORF">ACFP57_01825</name>
</gene>
<dbReference type="InterPro" id="IPR036390">
    <property type="entry name" value="WH_DNA-bd_sf"/>
</dbReference>
<organism evidence="2 3">
    <name type="scientific">Luteococcus sanguinis</name>
    <dbReference type="NCBI Taxonomy" id="174038"/>
    <lineage>
        <taxon>Bacteria</taxon>
        <taxon>Bacillati</taxon>
        <taxon>Actinomycetota</taxon>
        <taxon>Actinomycetes</taxon>
        <taxon>Propionibacteriales</taxon>
        <taxon>Propionibacteriaceae</taxon>
        <taxon>Luteococcus</taxon>
    </lineage>
</organism>
<dbReference type="PANTHER" id="PTHR33169:SF14">
    <property type="entry name" value="TRANSCRIPTIONAL REGULATOR RV3488"/>
    <property type="match status" value="1"/>
</dbReference>
<dbReference type="RefSeq" id="WP_343884435.1">
    <property type="nucleotide sequence ID" value="NZ_BAAAKI010000002.1"/>
</dbReference>
<evidence type="ECO:0000259" key="1">
    <source>
        <dbReference type="Pfam" id="PF03551"/>
    </source>
</evidence>
<dbReference type="PANTHER" id="PTHR33169">
    <property type="entry name" value="PADR-FAMILY TRANSCRIPTIONAL REGULATOR"/>
    <property type="match status" value="1"/>
</dbReference>
<keyword evidence="3" id="KW-1185">Reference proteome</keyword>
<dbReference type="SUPFAM" id="SSF46785">
    <property type="entry name" value="Winged helix' DNA-binding domain"/>
    <property type="match status" value="1"/>
</dbReference>
<evidence type="ECO:0000313" key="2">
    <source>
        <dbReference type="EMBL" id="MFC6395735.1"/>
    </source>
</evidence>